<evidence type="ECO:0000313" key="2">
    <source>
        <dbReference type="Proteomes" id="UP001646141"/>
    </source>
</evidence>
<dbReference type="RefSeq" id="WP_202381109.1">
    <property type="nucleotide sequence ID" value="NZ_BAAAMA010000004.1"/>
</dbReference>
<protein>
    <recommendedName>
        <fullName evidence="3">Lipoprotein</fullName>
    </recommendedName>
</protein>
<dbReference type="EMBL" id="QYAD01000001">
    <property type="protein sequence ID" value="MBL3689157.1"/>
    <property type="molecule type" value="Genomic_DNA"/>
</dbReference>
<evidence type="ECO:0008006" key="3">
    <source>
        <dbReference type="Google" id="ProtNLM"/>
    </source>
</evidence>
<keyword evidence="2" id="KW-1185">Reference proteome</keyword>
<dbReference type="Proteomes" id="UP001646141">
    <property type="component" value="Unassembled WGS sequence"/>
</dbReference>
<name>A0ABS1SLV1_9MICO</name>
<sequence length="183" mass="18027">MLRFSTARHTRTAAGVATLALVAIPLSGCAIPSIGSGGSSAGSAGGTSGGTQSTCQVASEAIQRVTDEAGKEISQLVADGIAGNPVDAGALVDPAIEALDAATASITDPAVLTAIDAARVEWSGFAGDLGSLALPDLSGLGEGDLSAIGELQSYGSEVSALFTKRLPALQQTGQELQEACTAQ</sequence>
<gene>
    <name evidence="1" type="ORF">D3226_04170</name>
</gene>
<comment type="caution">
    <text evidence="1">The sequence shown here is derived from an EMBL/GenBank/DDBJ whole genome shotgun (WGS) entry which is preliminary data.</text>
</comment>
<organism evidence="1 2">
    <name type="scientific">Leucobacter chromiireducens subsp. chromiireducens</name>
    <dbReference type="NCBI Taxonomy" id="660067"/>
    <lineage>
        <taxon>Bacteria</taxon>
        <taxon>Bacillati</taxon>
        <taxon>Actinomycetota</taxon>
        <taxon>Actinomycetes</taxon>
        <taxon>Micrococcales</taxon>
        <taxon>Microbacteriaceae</taxon>
        <taxon>Leucobacter</taxon>
    </lineage>
</organism>
<reference evidence="1 2" key="1">
    <citation type="submission" date="2018-09" db="EMBL/GenBank/DDBJ databases">
        <title>Comparative genomics of Leucobacter spp.</title>
        <authorList>
            <person name="Reis A.C."/>
            <person name="Kolvenbach B.A."/>
            <person name="Corvini P.F.X."/>
            <person name="Nunes O.C."/>
        </authorList>
    </citation>
    <scope>NUCLEOTIDE SEQUENCE [LARGE SCALE GENOMIC DNA]</scope>
    <source>
        <strain evidence="1 2">L-1</strain>
    </source>
</reference>
<accession>A0ABS1SLV1</accession>
<evidence type="ECO:0000313" key="1">
    <source>
        <dbReference type="EMBL" id="MBL3689157.1"/>
    </source>
</evidence>
<proteinExistence type="predicted"/>